<dbReference type="EMBL" id="CAJJDO010000035">
    <property type="protein sequence ID" value="CAD8160814.1"/>
    <property type="molecule type" value="Genomic_DNA"/>
</dbReference>
<comment type="caution">
    <text evidence="1">The sequence shown here is derived from an EMBL/GenBank/DDBJ whole genome shotgun (WGS) entry which is preliminary data.</text>
</comment>
<gene>
    <name evidence="1" type="ORF">PPENT_87.1.T0350185</name>
</gene>
<evidence type="ECO:0000313" key="2">
    <source>
        <dbReference type="Proteomes" id="UP000689195"/>
    </source>
</evidence>
<dbReference type="AlphaFoldDB" id="A0A8S1U8T1"/>
<proteinExistence type="predicted"/>
<dbReference type="OrthoDB" id="306378at2759"/>
<sequence length="219" mass="25989">MMKIKKQKNKRSKYKSINSNERALIIQYIEEYKYSTSHVSLITGHKTSTIKAIYQVYKKEGRINKKEKRDKILNITTQVILVVQDDINKSYVKLGEEIKEFKSINDEDNNVKDSKEKMIKEQLLNKKYQILNSLTKQQAVENFTQEMNTIIQKKALTNEFLIIKQNSDLKCQQKQSLKLSRNKQQEIFSDITQFPQIQNNSFNQQVLNILEEQHRLMRL</sequence>
<keyword evidence="2" id="KW-1185">Reference proteome</keyword>
<name>A0A8S1U8T1_9CILI</name>
<protein>
    <submittedName>
        <fullName evidence="1">Uncharacterized protein</fullName>
    </submittedName>
</protein>
<organism evidence="1 2">
    <name type="scientific">Paramecium pentaurelia</name>
    <dbReference type="NCBI Taxonomy" id="43138"/>
    <lineage>
        <taxon>Eukaryota</taxon>
        <taxon>Sar</taxon>
        <taxon>Alveolata</taxon>
        <taxon>Ciliophora</taxon>
        <taxon>Intramacronucleata</taxon>
        <taxon>Oligohymenophorea</taxon>
        <taxon>Peniculida</taxon>
        <taxon>Parameciidae</taxon>
        <taxon>Paramecium</taxon>
    </lineage>
</organism>
<dbReference type="Proteomes" id="UP000689195">
    <property type="component" value="Unassembled WGS sequence"/>
</dbReference>
<reference evidence="1" key="1">
    <citation type="submission" date="2021-01" db="EMBL/GenBank/DDBJ databases">
        <authorList>
            <consortium name="Genoscope - CEA"/>
            <person name="William W."/>
        </authorList>
    </citation>
    <scope>NUCLEOTIDE SEQUENCE</scope>
</reference>
<accession>A0A8S1U8T1</accession>
<evidence type="ECO:0000313" key="1">
    <source>
        <dbReference type="EMBL" id="CAD8160814.1"/>
    </source>
</evidence>